<dbReference type="InterPro" id="IPR050275">
    <property type="entry name" value="PGM_Phosphatase"/>
</dbReference>
<dbReference type="AlphaFoldDB" id="A0A0R2B3Q3"/>
<dbReference type="PIRSF" id="PIRSF000709">
    <property type="entry name" value="6PFK_2-Ptase"/>
    <property type="match status" value="1"/>
</dbReference>
<proteinExistence type="predicted"/>
<dbReference type="InterPro" id="IPR013078">
    <property type="entry name" value="His_Pase_superF_clade-1"/>
</dbReference>
<dbReference type="PANTHER" id="PTHR48100:SF1">
    <property type="entry name" value="HISTIDINE PHOSPHATASE FAMILY PROTEIN-RELATED"/>
    <property type="match status" value="1"/>
</dbReference>
<dbReference type="PANTHER" id="PTHR48100">
    <property type="entry name" value="BROAD-SPECIFICITY PHOSPHATASE YOR283W-RELATED"/>
    <property type="match status" value="1"/>
</dbReference>
<dbReference type="GO" id="GO:0016791">
    <property type="term" value="F:phosphatase activity"/>
    <property type="evidence" value="ECO:0007669"/>
    <property type="project" value="TreeGrafter"/>
</dbReference>
<organism evidence="2 3">
    <name type="scientific">Ligilactobacillus murinus DSM 20452 = NBRC 14221</name>
    <dbReference type="NCBI Taxonomy" id="1423772"/>
    <lineage>
        <taxon>Bacteria</taxon>
        <taxon>Bacillati</taxon>
        <taxon>Bacillota</taxon>
        <taxon>Bacilli</taxon>
        <taxon>Lactobacillales</taxon>
        <taxon>Lactobacillaceae</taxon>
        <taxon>Ligilactobacillus</taxon>
    </lineage>
</organism>
<dbReference type="Gene3D" id="3.40.50.1240">
    <property type="entry name" value="Phosphoglycerate mutase-like"/>
    <property type="match status" value="1"/>
</dbReference>
<evidence type="ECO:0000256" key="1">
    <source>
        <dbReference type="PIRSR" id="PIRSR613078-2"/>
    </source>
</evidence>
<protein>
    <submittedName>
        <fullName evidence="2">Phosphoglycerate mutase</fullName>
    </submittedName>
</protein>
<dbReference type="Proteomes" id="UP000051612">
    <property type="component" value="Unassembled WGS sequence"/>
</dbReference>
<dbReference type="Pfam" id="PF00300">
    <property type="entry name" value="His_Phos_1"/>
    <property type="match status" value="1"/>
</dbReference>
<dbReference type="GO" id="GO:0005737">
    <property type="term" value="C:cytoplasm"/>
    <property type="evidence" value="ECO:0007669"/>
    <property type="project" value="TreeGrafter"/>
</dbReference>
<evidence type="ECO:0000313" key="2">
    <source>
        <dbReference type="EMBL" id="KRM70518.1"/>
    </source>
</evidence>
<comment type="caution">
    <text evidence="2">The sequence shown here is derived from an EMBL/GenBank/DDBJ whole genome shotgun (WGS) entry which is preliminary data.</text>
</comment>
<dbReference type="CDD" id="cd07067">
    <property type="entry name" value="HP_PGM_like"/>
    <property type="match status" value="1"/>
</dbReference>
<name>A0A0R2B3Q3_9LACO</name>
<dbReference type="EMBL" id="AYYN01000174">
    <property type="protein sequence ID" value="KRM70518.1"/>
    <property type="molecule type" value="Genomic_DNA"/>
</dbReference>
<dbReference type="InterPro" id="IPR029033">
    <property type="entry name" value="His_PPase_superfam"/>
</dbReference>
<dbReference type="PATRIC" id="fig|1423772.3.peg.1796"/>
<evidence type="ECO:0000313" key="3">
    <source>
        <dbReference type="Proteomes" id="UP000051612"/>
    </source>
</evidence>
<reference evidence="2 3" key="1">
    <citation type="journal article" date="2015" name="Genome Announc.">
        <title>Expanding the biotechnology potential of lactobacilli through comparative genomics of 213 strains and associated genera.</title>
        <authorList>
            <person name="Sun Z."/>
            <person name="Harris H.M."/>
            <person name="McCann A."/>
            <person name="Guo C."/>
            <person name="Argimon S."/>
            <person name="Zhang W."/>
            <person name="Yang X."/>
            <person name="Jeffery I.B."/>
            <person name="Cooney J.C."/>
            <person name="Kagawa T.F."/>
            <person name="Liu W."/>
            <person name="Song Y."/>
            <person name="Salvetti E."/>
            <person name="Wrobel A."/>
            <person name="Rasinkangas P."/>
            <person name="Parkhill J."/>
            <person name="Rea M.C."/>
            <person name="O'Sullivan O."/>
            <person name="Ritari J."/>
            <person name="Douillard F.P."/>
            <person name="Paul Ross R."/>
            <person name="Yang R."/>
            <person name="Briner A.E."/>
            <person name="Felis G.E."/>
            <person name="de Vos W.M."/>
            <person name="Barrangou R."/>
            <person name="Klaenhammer T.R."/>
            <person name="Caufield P.W."/>
            <person name="Cui Y."/>
            <person name="Zhang H."/>
            <person name="O'Toole P.W."/>
        </authorList>
    </citation>
    <scope>NUCLEOTIDE SEQUENCE [LARGE SCALE GENOMIC DNA]</scope>
    <source>
        <strain evidence="2 3">DSM 20452</strain>
    </source>
</reference>
<dbReference type="SUPFAM" id="SSF53254">
    <property type="entry name" value="Phosphoglycerate mutase-like"/>
    <property type="match status" value="1"/>
</dbReference>
<sequence length="199" mass="21919">MGEFIMTTIYCVRHGQSEANLAQIMQGSKIDTPLTKLGKKQALAAKAKLATVSFDAVYASPLKRAVQTAKLISSATPTLDDRLVEFDYGTWDGQLLADLYTQYPTYFDEHHNLLPNSWEVSGGPTYAQVTAKLESFLAEVTKKHPDQTLLVVSHGFTLKLLAALLLDIRNLQNLSEPANASLTKLLVTPTTKTLVYYGK</sequence>
<accession>A0A0R2B3Q3</accession>
<dbReference type="SMART" id="SM00855">
    <property type="entry name" value="PGAM"/>
    <property type="match status" value="1"/>
</dbReference>
<gene>
    <name evidence="2" type="ORF">FC48_GL001689</name>
</gene>
<feature type="binding site" evidence="1">
    <location>
        <begin position="13"/>
        <end position="20"/>
    </location>
    <ligand>
        <name>substrate</name>
    </ligand>
</feature>
<feature type="binding site" evidence="1">
    <location>
        <position position="64"/>
    </location>
    <ligand>
        <name>substrate</name>
    </ligand>
</feature>